<dbReference type="PANTHER" id="PTHR11920">
    <property type="entry name" value="GUANYLYL CYCLASE"/>
    <property type="match status" value="1"/>
</dbReference>
<dbReference type="GO" id="GO:0005886">
    <property type="term" value="C:plasma membrane"/>
    <property type="evidence" value="ECO:0007669"/>
    <property type="project" value="TreeGrafter"/>
</dbReference>
<keyword evidence="6" id="KW-0472">Membrane</keyword>
<keyword evidence="3" id="KW-0812">Transmembrane</keyword>
<keyword evidence="7" id="KW-0325">Glycoprotein</keyword>
<evidence type="ECO:0000256" key="3">
    <source>
        <dbReference type="ARBA" id="ARBA00022692"/>
    </source>
</evidence>
<dbReference type="InterPro" id="IPR001054">
    <property type="entry name" value="A/G_cyclase"/>
</dbReference>
<evidence type="ECO:0000256" key="8">
    <source>
        <dbReference type="ARBA" id="ARBA00023239"/>
    </source>
</evidence>
<dbReference type="CDD" id="cd07302">
    <property type="entry name" value="CHD"/>
    <property type="match status" value="1"/>
</dbReference>
<feature type="domain" description="Guanylate cyclase" evidence="9">
    <location>
        <begin position="37"/>
        <end position="115"/>
    </location>
</feature>
<dbReference type="SUPFAM" id="SSF55073">
    <property type="entry name" value="Nucleotide cyclase"/>
    <property type="match status" value="1"/>
</dbReference>
<dbReference type="GO" id="GO:0001653">
    <property type="term" value="F:peptide receptor activity"/>
    <property type="evidence" value="ECO:0007669"/>
    <property type="project" value="TreeGrafter"/>
</dbReference>
<dbReference type="SMART" id="SM00044">
    <property type="entry name" value="CYCc"/>
    <property type="match status" value="1"/>
</dbReference>
<keyword evidence="8" id="KW-0456">Lyase</keyword>
<comment type="catalytic activity">
    <reaction evidence="1">
        <text>GTP = 3',5'-cyclic GMP + diphosphate</text>
        <dbReference type="Rhea" id="RHEA:13665"/>
        <dbReference type="ChEBI" id="CHEBI:33019"/>
        <dbReference type="ChEBI" id="CHEBI:37565"/>
        <dbReference type="ChEBI" id="CHEBI:57746"/>
        <dbReference type="EC" id="4.6.1.2"/>
    </reaction>
</comment>
<dbReference type="InterPro" id="IPR050401">
    <property type="entry name" value="Cyclic_nucleotide_synthase"/>
</dbReference>
<dbReference type="GO" id="GO:0000166">
    <property type="term" value="F:nucleotide binding"/>
    <property type="evidence" value="ECO:0007669"/>
    <property type="project" value="UniProtKB-KW"/>
</dbReference>
<dbReference type="Pfam" id="PF00211">
    <property type="entry name" value="Guanylate_cyc"/>
    <property type="match status" value="1"/>
</dbReference>
<dbReference type="AlphaFoldDB" id="A0A915J2D3"/>
<keyword evidence="10" id="KW-1185">Reference proteome</keyword>
<dbReference type="GO" id="GO:0007168">
    <property type="term" value="P:receptor guanylyl cyclase signaling pathway"/>
    <property type="evidence" value="ECO:0007669"/>
    <property type="project" value="TreeGrafter"/>
</dbReference>
<dbReference type="Proteomes" id="UP000887565">
    <property type="component" value="Unplaced"/>
</dbReference>
<evidence type="ECO:0000313" key="11">
    <source>
        <dbReference type="WBParaSite" id="nRc.2.0.1.t20560-RA"/>
    </source>
</evidence>
<sequence length="161" mass="17340">MTVHPDKSLFACRPNENLDEVKHFLGVINPPNPHEDLSTVGDGFMCTSGLPVKNGNAHASNLADLALQLVSATKSFIIPHLANDKLEVRIGIHTGPCVAGVVGSTMPKYCIFGDTSKGPMFTYWLLGRKLGNQLESVSESVANKSMANFTQQSTQEEILDG</sequence>
<dbReference type="GO" id="GO:0035556">
    <property type="term" value="P:intracellular signal transduction"/>
    <property type="evidence" value="ECO:0007669"/>
    <property type="project" value="InterPro"/>
</dbReference>
<dbReference type="PANTHER" id="PTHR11920:SF501">
    <property type="entry name" value="GUANYLATE CYCLASE 32E"/>
    <property type="match status" value="1"/>
</dbReference>
<name>A0A915J2D3_ROMCU</name>
<dbReference type="GO" id="GO:0004016">
    <property type="term" value="F:adenylate cyclase activity"/>
    <property type="evidence" value="ECO:0007669"/>
    <property type="project" value="TreeGrafter"/>
</dbReference>
<protein>
    <submittedName>
        <fullName evidence="11">Guanylate cyclase domain-containing protein</fullName>
    </submittedName>
</protein>
<evidence type="ECO:0000259" key="9">
    <source>
        <dbReference type="PROSITE" id="PS50125"/>
    </source>
</evidence>
<evidence type="ECO:0000256" key="6">
    <source>
        <dbReference type="ARBA" id="ARBA00023136"/>
    </source>
</evidence>
<dbReference type="Gene3D" id="3.30.70.1230">
    <property type="entry name" value="Nucleotide cyclase"/>
    <property type="match status" value="1"/>
</dbReference>
<dbReference type="PROSITE" id="PS50125">
    <property type="entry name" value="GUANYLATE_CYCLASE_2"/>
    <property type="match status" value="1"/>
</dbReference>
<evidence type="ECO:0000256" key="2">
    <source>
        <dbReference type="ARBA" id="ARBA00004370"/>
    </source>
</evidence>
<accession>A0A915J2D3</accession>
<dbReference type="InterPro" id="IPR029787">
    <property type="entry name" value="Nucleotide_cyclase"/>
</dbReference>
<keyword evidence="5" id="KW-1133">Transmembrane helix</keyword>
<comment type="subcellular location">
    <subcellularLocation>
        <location evidence="2">Membrane</location>
    </subcellularLocation>
</comment>
<evidence type="ECO:0000256" key="4">
    <source>
        <dbReference type="ARBA" id="ARBA00022741"/>
    </source>
</evidence>
<organism evidence="10 11">
    <name type="scientific">Romanomermis culicivorax</name>
    <name type="common">Nematode worm</name>
    <dbReference type="NCBI Taxonomy" id="13658"/>
    <lineage>
        <taxon>Eukaryota</taxon>
        <taxon>Metazoa</taxon>
        <taxon>Ecdysozoa</taxon>
        <taxon>Nematoda</taxon>
        <taxon>Enoplea</taxon>
        <taxon>Dorylaimia</taxon>
        <taxon>Mermithida</taxon>
        <taxon>Mermithoidea</taxon>
        <taxon>Mermithidae</taxon>
        <taxon>Romanomermis</taxon>
    </lineage>
</organism>
<dbReference type="GO" id="GO:0004383">
    <property type="term" value="F:guanylate cyclase activity"/>
    <property type="evidence" value="ECO:0007669"/>
    <property type="project" value="UniProtKB-EC"/>
</dbReference>
<proteinExistence type="predicted"/>
<evidence type="ECO:0000256" key="5">
    <source>
        <dbReference type="ARBA" id="ARBA00022989"/>
    </source>
</evidence>
<evidence type="ECO:0000256" key="1">
    <source>
        <dbReference type="ARBA" id="ARBA00001436"/>
    </source>
</evidence>
<evidence type="ECO:0000256" key="7">
    <source>
        <dbReference type="ARBA" id="ARBA00023180"/>
    </source>
</evidence>
<evidence type="ECO:0000313" key="10">
    <source>
        <dbReference type="Proteomes" id="UP000887565"/>
    </source>
</evidence>
<reference evidence="11" key="1">
    <citation type="submission" date="2022-11" db="UniProtKB">
        <authorList>
            <consortium name="WormBaseParasite"/>
        </authorList>
    </citation>
    <scope>IDENTIFICATION</scope>
</reference>
<keyword evidence="4" id="KW-0547">Nucleotide-binding</keyword>
<dbReference type="WBParaSite" id="nRc.2.0.1.t20560-RA">
    <property type="protein sequence ID" value="nRc.2.0.1.t20560-RA"/>
    <property type="gene ID" value="nRc.2.0.1.g20560"/>
</dbReference>